<name>A0A1G6ZD35_9BACT</name>
<organism evidence="1 2">
    <name type="scientific">Dyadobacter soli</name>
    <dbReference type="NCBI Taxonomy" id="659014"/>
    <lineage>
        <taxon>Bacteria</taxon>
        <taxon>Pseudomonadati</taxon>
        <taxon>Bacteroidota</taxon>
        <taxon>Cytophagia</taxon>
        <taxon>Cytophagales</taxon>
        <taxon>Spirosomataceae</taxon>
        <taxon>Dyadobacter</taxon>
    </lineage>
</organism>
<proteinExistence type="predicted"/>
<sequence>MPSGMKQQGERKAMAAKWIAKEMNATYALTSTIQLNKNQPPIKQNPKLNNIT</sequence>
<dbReference type="AlphaFoldDB" id="A0A1G6ZD35"/>
<dbReference type="EMBL" id="FNAN01000003">
    <property type="protein sequence ID" value="SDE00579.1"/>
    <property type="molecule type" value="Genomic_DNA"/>
</dbReference>
<keyword evidence="2" id="KW-1185">Reference proteome</keyword>
<reference evidence="2" key="1">
    <citation type="submission" date="2016-10" db="EMBL/GenBank/DDBJ databases">
        <authorList>
            <person name="Varghese N."/>
            <person name="Submissions S."/>
        </authorList>
    </citation>
    <scope>NUCLEOTIDE SEQUENCE [LARGE SCALE GENOMIC DNA]</scope>
    <source>
        <strain evidence="2">DSM 25329</strain>
    </source>
</reference>
<evidence type="ECO:0000313" key="2">
    <source>
        <dbReference type="Proteomes" id="UP000198748"/>
    </source>
</evidence>
<dbReference type="Proteomes" id="UP000198748">
    <property type="component" value="Unassembled WGS sequence"/>
</dbReference>
<evidence type="ECO:0000313" key="1">
    <source>
        <dbReference type="EMBL" id="SDE00579.1"/>
    </source>
</evidence>
<protein>
    <submittedName>
        <fullName evidence="1">Uncharacterized protein</fullName>
    </submittedName>
</protein>
<dbReference type="STRING" id="659014.SAMN04487996_10389"/>
<gene>
    <name evidence="1" type="ORF">SAMN04487996_10389</name>
</gene>
<accession>A0A1G6ZD35</accession>